<evidence type="ECO:0000313" key="4">
    <source>
        <dbReference type="Proteomes" id="UP000887568"/>
    </source>
</evidence>
<dbReference type="FunFam" id="3.90.70.10:FF:000043">
    <property type="entry name" value="Ubiquitin carboxyl-terminal hydrolase 40"/>
    <property type="match status" value="1"/>
</dbReference>
<protein>
    <recommendedName>
        <fullName evidence="2">USP domain-containing protein</fullName>
    </recommendedName>
</protein>
<dbReference type="GO" id="GO:0016579">
    <property type="term" value="P:protein deubiquitination"/>
    <property type="evidence" value="ECO:0007669"/>
    <property type="project" value="InterPro"/>
</dbReference>
<feature type="region of interest" description="Disordered" evidence="1">
    <location>
        <begin position="1329"/>
        <end position="1357"/>
    </location>
</feature>
<dbReference type="RefSeq" id="XP_038044893.1">
    <property type="nucleotide sequence ID" value="XM_038188965.1"/>
</dbReference>
<dbReference type="SUPFAM" id="SSF54001">
    <property type="entry name" value="Cysteine proteinases"/>
    <property type="match status" value="1"/>
</dbReference>
<dbReference type="Proteomes" id="UP000887568">
    <property type="component" value="Unplaced"/>
</dbReference>
<feature type="domain" description="USP" evidence="2">
    <location>
        <begin position="50"/>
        <end position="355"/>
    </location>
</feature>
<feature type="region of interest" description="Disordered" evidence="1">
    <location>
        <begin position="1377"/>
        <end position="1409"/>
    </location>
</feature>
<feature type="compositionally biased region" description="Basic and acidic residues" evidence="1">
    <location>
        <begin position="1385"/>
        <end position="1398"/>
    </location>
</feature>
<dbReference type="Pfam" id="PF25822">
    <property type="entry name" value="UBL_USP40"/>
    <property type="match status" value="1"/>
</dbReference>
<feature type="region of interest" description="Disordered" evidence="1">
    <location>
        <begin position="1"/>
        <end position="41"/>
    </location>
</feature>
<dbReference type="OrthoDB" id="289038at2759"/>
<dbReference type="GO" id="GO:0004843">
    <property type="term" value="F:cysteine-type deubiquitinase activity"/>
    <property type="evidence" value="ECO:0007669"/>
    <property type="project" value="InterPro"/>
</dbReference>
<dbReference type="InterPro" id="IPR028889">
    <property type="entry name" value="USP"/>
</dbReference>
<evidence type="ECO:0000256" key="1">
    <source>
        <dbReference type="SAM" id="MobiDB-lite"/>
    </source>
</evidence>
<dbReference type="InterPro" id="IPR057763">
    <property type="entry name" value="UBL_USP40"/>
</dbReference>
<feature type="region of interest" description="Disordered" evidence="1">
    <location>
        <begin position="446"/>
        <end position="558"/>
    </location>
</feature>
<dbReference type="GO" id="GO:0005829">
    <property type="term" value="C:cytosol"/>
    <property type="evidence" value="ECO:0007669"/>
    <property type="project" value="TreeGrafter"/>
</dbReference>
<evidence type="ECO:0000259" key="2">
    <source>
        <dbReference type="PROSITE" id="PS50235"/>
    </source>
</evidence>
<dbReference type="PROSITE" id="PS00973">
    <property type="entry name" value="USP_2"/>
    <property type="match status" value="1"/>
</dbReference>
<reference evidence="3" key="1">
    <citation type="submission" date="2022-11" db="UniProtKB">
        <authorList>
            <consortium name="EnsemblMetazoa"/>
        </authorList>
    </citation>
    <scope>IDENTIFICATION</scope>
</reference>
<sequence length="1434" mass="158059">MFGNLFDDSGESGGTAADKGKSPVEKSGGRPGGTSSLPCPPAPRSSCGLSGIDNRGATCYMNALLQTLLLTPEFRESLFALGPSELGVLTDQNEPGAKVRVIPIQLQRLFGRLLLLDQQSASTEELTNSFGWQNSEEFQQHDVQELNRILFSAVEDSLIGTSGQNLISRLYHGISVNKIACEECGRVSEREEDFLDLTLAVAHYSGMEDSLKTCYVDVERMEGRNQYHCSSCNKLVDAVKSAKLRLLPPILTVSLLRFSFDYQRCERYKEIGKYTFLKEIDMSPYTEKTEPSEDTVYELFSVLIHSGSTHGGHYHAYIKDIDGLGTWTTPEKEIIRLPSRPLPSSEGKVDLIELSSPGELLAAILRKRGGLGCTMPIDKLCQALSEETGVSWNKRFKKKIGTVTKFVKAHEEMFTYDPRTNSVSVTQSLQSLPVAMAIGELSLSDRTVSKSEPCLTSSKRADVDETSSMESSLQPSESPPTQGTHGRGDSDIPATTEVVEGDTHSGGTVDISSDKAPSPSAYKTSQNQPGVETQRDPVKETHESSPKGSGTGQGDGVMQNNHHQVLQEAETDTRGSSIGLTEACGDCKPGFPQKKVENDRSADPAPHASCHCQNDQCKAQDKDCWFDFNDSRVFSIDESSELTRQFAGRESAYMLFYRRKSMARSKKAEADPCRDMPEWLVKELTEANEQLAKQREEYDRLTNAIGLTLLESEHYEYKSGTLHRKPVDGEPVTLTLDRRRSVADLKMEIIEILGDAALNGMSAKSLHLHTAQELPAGLHLYDCISESDSAILQDLELTDGSILFLWDGNKVDGMPMKTGAACVPVLIHLTYAVTRDNRETGETSRGFARDLTLGELRAQVSVQSEIPLGLLRMSRVVSEEAVVVREEDDGKTVEEMGMRDGDKIIAEYKRKGKASSLAANEALRHSRLVCLTVENRCAAVAQATDWPLMQVEIDKDVTVSELKSVIMSSLKESGSQQLDAQRRLRVNVYGGVLQPPLHENLKIAEVGIKAGVEVVVEPGEPPKEKEITVSFAVCCGGVQKNHHETTVDKNSTVQETLELMAGLAGVTGDQWHLRKSNWCGEAAEFLQDPGVTLDQEGVQHGGLLLLEEGRLPPRGFIRLPVWLYPSPDRGAATPPNAQGEMLQWIHGHIMNLVSQKSNPDESDNSDQDPLQSQHALLGNVELSQDATLTDLKNQIQTLPPMAEVALAGPGFLRLRLVEEGILGRVLRDDKQTLRRSKVTSASHIAAQILQDEENLSSSAIVLNICQRIPETRSYAGDEELIWDTAKAATAQSLRQVIADRLLLPVEQIAIAKHLRQKFEWLPIKDQVTESKTGKGRGKRKGGGGAKPKVSLKQPPYSLKDGDTIGVKDLRFDPVNQDDFTTEEDLAGKRRLETEAEEKRKRRQELKENNAAWAFEGRRPKKPEVGLTIRVADFR</sequence>
<evidence type="ECO:0000313" key="3">
    <source>
        <dbReference type="EnsemblMetazoa" id="XP_038044893.1"/>
    </source>
</evidence>
<feature type="compositionally biased region" description="Basic and acidic residues" evidence="1">
    <location>
        <begin position="18"/>
        <end position="28"/>
    </location>
</feature>
<dbReference type="PANTHER" id="PTHR24006:SF842">
    <property type="entry name" value="UBIQUITIN CARBOXYL-TERMINAL HYDROLASE 40"/>
    <property type="match status" value="1"/>
</dbReference>
<dbReference type="PANTHER" id="PTHR24006">
    <property type="entry name" value="UBIQUITIN CARBOXYL-TERMINAL HYDROLASE"/>
    <property type="match status" value="1"/>
</dbReference>
<dbReference type="EnsemblMetazoa" id="XM_038188965.1">
    <property type="protein sequence ID" value="XP_038044893.1"/>
    <property type="gene ID" value="LOC119719488"/>
</dbReference>
<dbReference type="InterPro" id="IPR001394">
    <property type="entry name" value="Peptidase_C19_UCH"/>
</dbReference>
<dbReference type="PROSITE" id="PS00972">
    <property type="entry name" value="USP_1"/>
    <property type="match status" value="1"/>
</dbReference>
<dbReference type="InterPro" id="IPR050164">
    <property type="entry name" value="Peptidase_C19"/>
</dbReference>
<dbReference type="InterPro" id="IPR018200">
    <property type="entry name" value="USP_CS"/>
</dbReference>
<feature type="compositionally biased region" description="Low complexity" evidence="1">
    <location>
        <begin position="466"/>
        <end position="480"/>
    </location>
</feature>
<proteinExistence type="predicted"/>
<dbReference type="GeneID" id="119719488"/>
<name>A0A913YZ97_PATMI</name>
<accession>A0A913YZ97</accession>
<feature type="compositionally biased region" description="Polar residues" evidence="1">
    <location>
        <begin position="521"/>
        <end position="531"/>
    </location>
</feature>
<dbReference type="Gene3D" id="3.90.70.10">
    <property type="entry name" value="Cysteine proteinases"/>
    <property type="match status" value="2"/>
</dbReference>
<dbReference type="InterPro" id="IPR038765">
    <property type="entry name" value="Papain-like_cys_pep_sf"/>
</dbReference>
<dbReference type="OMA" id="PEGSHWF"/>
<dbReference type="GO" id="GO:0005634">
    <property type="term" value="C:nucleus"/>
    <property type="evidence" value="ECO:0007669"/>
    <property type="project" value="TreeGrafter"/>
</dbReference>
<dbReference type="PROSITE" id="PS50235">
    <property type="entry name" value="USP_3"/>
    <property type="match status" value="1"/>
</dbReference>
<dbReference type="Pfam" id="PF00443">
    <property type="entry name" value="UCH"/>
    <property type="match status" value="1"/>
</dbReference>
<keyword evidence="4" id="KW-1185">Reference proteome</keyword>
<dbReference type="CTD" id="55230"/>
<organism evidence="3 4">
    <name type="scientific">Patiria miniata</name>
    <name type="common">Bat star</name>
    <name type="synonym">Asterina miniata</name>
    <dbReference type="NCBI Taxonomy" id="46514"/>
    <lineage>
        <taxon>Eukaryota</taxon>
        <taxon>Metazoa</taxon>
        <taxon>Echinodermata</taxon>
        <taxon>Eleutherozoa</taxon>
        <taxon>Asterozoa</taxon>
        <taxon>Asteroidea</taxon>
        <taxon>Valvatacea</taxon>
        <taxon>Valvatida</taxon>
        <taxon>Asterinidae</taxon>
        <taxon>Patiria</taxon>
    </lineage>
</organism>
<feature type="compositionally biased region" description="Basic and acidic residues" evidence="1">
    <location>
        <begin position="533"/>
        <end position="545"/>
    </location>
</feature>